<accession>A0A183T330</accession>
<evidence type="ECO:0000313" key="2">
    <source>
        <dbReference type="Proteomes" id="UP000275846"/>
    </source>
</evidence>
<keyword evidence="2" id="KW-1185">Reference proteome</keyword>
<protein>
    <submittedName>
        <fullName evidence="1 3">Uncharacterized protein</fullName>
    </submittedName>
</protein>
<name>A0A183T330_SCHSO</name>
<proteinExistence type="predicted"/>
<evidence type="ECO:0000313" key="3">
    <source>
        <dbReference type="WBParaSite" id="SSLN_0001130101-mRNA-1"/>
    </source>
</evidence>
<sequence>MTAFSMVVSINRPYNNRSINILSTSSPVAMGFSPMEPRGAVVPTRLANAGLAILTQTEGSPFFRCGCYASRPENPSGRSLSLPALFRFHDLVTPV</sequence>
<reference evidence="1 2" key="2">
    <citation type="submission" date="2018-11" db="EMBL/GenBank/DDBJ databases">
        <authorList>
            <consortium name="Pathogen Informatics"/>
        </authorList>
    </citation>
    <scope>NUCLEOTIDE SEQUENCE [LARGE SCALE GENOMIC DNA]</scope>
    <source>
        <strain evidence="1 2">NST_G2</strain>
    </source>
</reference>
<evidence type="ECO:0000313" key="1">
    <source>
        <dbReference type="EMBL" id="VDL97263.1"/>
    </source>
</evidence>
<gene>
    <name evidence="1" type="ORF">SSLN_LOCUS10878</name>
</gene>
<dbReference type="Proteomes" id="UP000275846">
    <property type="component" value="Unassembled WGS sequence"/>
</dbReference>
<reference evidence="3" key="1">
    <citation type="submission" date="2016-06" db="UniProtKB">
        <authorList>
            <consortium name="WormBaseParasite"/>
        </authorList>
    </citation>
    <scope>IDENTIFICATION</scope>
</reference>
<dbReference type="WBParaSite" id="SSLN_0001130101-mRNA-1">
    <property type="protein sequence ID" value="SSLN_0001130101-mRNA-1"/>
    <property type="gene ID" value="SSLN_0001130101"/>
</dbReference>
<dbReference type="EMBL" id="UYSU01036144">
    <property type="protein sequence ID" value="VDL97263.1"/>
    <property type="molecule type" value="Genomic_DNA"/>
</dbReference>
<dbReference type="AlphaFoldDB" id="A0A183T330"/>
<organism evidence="3">
    <name type="scientific">Schistocephalus solidus</name>
    <name type="common">Tapeworm</name>
    <dbReference type="NCBI Taxonomy" id="70667"/>
    <lineage>
        <taxon>Eukaryota</taxon>
        <taxon>Metazoa</taxon>
        <taxon>Spiralia</taxon>
        <taxon>Lophotrochozoa</taxon>
        <taxon>Platyhelminthes</taxon>
        <taxon>Cestoda</taxon>
        <taxon>Eucestoda</taxon>
        <taxon>Diphyllobothriidea</taxon>
        <taxon>Diphyllobothriidae</taxon>
        <taxon>Schistocephalus</taxon>
    </lineage>
</organism>